<dbReference type="InterPro" id="IPR050791">
    <property type="entry name" value="Aldo-Keto_reductase"/>
</dbReference>
<evidence type="ECO:0000313" key="4">
    <source>
        <dbReference type="Proteomes" id="UP000503640"/>
    </source>
</evidence>
<evidence type="ECO:0000313" key="3">
    <source>
        <dbReference type="EMBL" id="GEJ56902.1"/>
    </source>
</evidence>
<protein>
    <submittedName>
        <fullName evidence="3">Oxidoreductase</fullName>
    </submittedName>
</protein>
<dbReference type="AlphaFoldDB" id="A0A7I9VKG8"/>
<proteinExistence type="predicted"/>
<dbReference type="SUPFAM" id="SSF51430">
    <property type="entry name" value="NAD(P)-linked oxidoreductase"/>
    <property type="match status" value="1"/>
</dbReference>
<dbReference type="PANTHER" id="PTHR43625">
    <property type="entry name" value="AFLATOXIN B1 ALDEHYDE REDUCTASE"/>
    <property type="match status" value="1"/>
</dbReference>
<dbReference type="Proteomes" id="UP000503640">
    <property type="component" value="Unassembled WGS sequence"/>
</dbReference>
<keyword evidence="1" id="KW-0560">Oxidoreductase</keyword>
<dbReference type="Pfam" id="PF00248">
    <property type="entry name" value="Aldo_ket_red"/>
    <property type="match status" value="1"/>
</dbReference>
<dbReference type="GO" id="GO:0005737">
    <property type="term" value="C:cytoplasm"/>
    <property type="evidence" value="ECO:0007669"/>
    <property type="project" value="TreeGrafter"/>
</dbReference>
<dbReference type="PROSITE" id="PS51257">
    <property type="entry name" value="PROKAR_LIPOPROTEIN"/>
    <property type="match status" value="1"/>
</dbReference>
<comment type="caution">
    <text evidence="3">The sequence shown here is derived from an EMBL/GenBank/DDBJ whole genome shotgun (WGS) entry which is preliminary data.</text>
</comment>
<keyword evidence="4" id="KW-1185">Reference proteome</keyword>
<dbReference type="RefSeq" id="WP_176064367.1">
    <property type="nucleotide sequence ID" value="NZ_BJTG01000003.1"/>
</dbReference>
<evidence type="ECO:0000256" key="1">
    <source>
        <dbReference type="ARBA" id="ARBA00023002"/>
    </source>
</evidence>
<organism evidence="3 4">
    <name type="scientific">Anaeromyxobacter diazotrophicus</name>
    <dbReference type="NCBI Taxonomy" id="2590199"/>
    <lineage>
        <taxon>Bacteria</taxon>
        <taxon>Pseudomonadati</taxon>
        <taxon>Myxococcota</taxon>
        <taxon>Myxococcia</taxon>
        <taxon>Myxococcales</taxon>
        <taxon>Cystobacterineae</taxon>
        <taxon>Anaeromyxobacteraceae</taxon>
        <taxon>Anaeromyxobacter</taxon>
    </lineage>
</organism>
<evidence type="ECO:0000259" key="2">
    <source>
        <dbReference type="Pfam" id="PF00248"/>
    </source>
</evidence>
<dbReference type="EMBL" id="BJTG01000003">
    <property type="protein sequence ID" value="GEJ56902.1"/>
    <property type="molecule type" value="Genomic_DNA"/>
</dbReference>
<feature type="domain" description="NADP-dependent oxidoreductase" evidence="2">
    <location>
        <begin position="16"/>
        <end position="307"/>
    </location>
</feature>
<reference evidence="4" key="1">
    <citation type="journal article" date="2020" name="Appl. Environ. Microbiol.">
        <title>Diazotrophic Anaeromyxobacter Isolates from Soils.</title>
        <authorList>
            <person name="Masuda Y."/>
            <person name="Yamanaka H."/>
            <person name="Xu Z.X."/>
            <person name="Shiratori Y."/>
            <person name="Aono T."/>
            <person name="Amachi S."/>
            <person name="Senoo K."/>
            <person name="Itoh H."/>
        </authorList>
    </citation>
    <scope>NUCLEOTIDE SEQUENCE [LARGE SCALE GENOMIC DNA]</scope>
    <source>
        <strain evidence="4">R267</strain>
    </source>
</reference>
<sequence>MRTRKLGRQGLTVSAVGLGCMGMSEFYGPGDEAESIATLHRALELGVTLLDTADMYGPFKNEELVGRALRGRRDQAVLATKFGNERRADGSWVGINGRPEYVRRACDASLARLGVDHVDLYYQHRVDPTVPIEETVGAMAELVKAGKVRFLGLSEAAPATLRRAHAVHPVSALQTEYSLWSRDVEDEILPTVRELGIGFVAYSPLGRGFLSGQIRRPEDLAEGDFRRSNPRFQGENFQRNLALVDRVRELAAEKRVTPSQLALAWVLSRGEDVVPIPGTKRRKYLEENAAAADLTLGAEDLRRIEAAAPRGAFAGTRYPAEAMKRLNL</sequence>
<name>A0A7I9VKG8_9BACT</name>
<dbReference type="CDD" id="cd19076">
    <property type="entry name" value="AKR_AKR13A_13D"/>
    <property type="match status" value="1"/>
</dbReference>
<gene>
    <name evidence="3" type="ORF">AMYX_16430</name>
</gene>
<dbReference type="Gene3D" id="3.20.20.100">
    <property type="entry name" value="NADP-dependent oxidoreductase domain"/>
    <property type="match status" value="1"/>
</dbReference>
<dbReference type="InterPro" id="IPR036812">
    <property type="entry name" value="NAD(P)_OxRdtase_dom_sf"/>
</dbReference>
<accession>A0A7I9VKG8</accession>
<dbReference type="GO" id="GO:0016491">
    <property type="term" value="F:oxidoreductase activity"/>
    <property type="evidence" value="ECO:0007669"/>
    <property type="project" value="UniProtKB-KW"/>
</dbReference>
<dbReference type="PANTHER" id="PTHR43625:SF40">
    <property type="entry name" value="ALDO-KETO REDUCTASE YAKC [NADP(+)]"/>
    <property type="match status" value="1"/>
</dbReference>
<dbReference type="InterPro" id="IPR023210">
    <property type="entry name" value="NADP_OxRdtase_dom"/>
</dbReference>